<dbReference type="InterPro" id="IPR005650">
    <property type="entry name" value="BlaI_family"/>
</dbReference>
<sequence length="126" mass="13791">MEQLSDVQLAFMRALWAQPGSSVTQVKDFLAMEGRDLAPTTVATQLGRLEKKGLVDHGVDGRVFLYRASVSEQEVQRSVLARVTDGLFGGDMTALVHQLLEHDEVSAADLAEVKRLIEAKEAQEAP</sequence>
<comment type="caution">
    <text evidence="5">The sequence shown here is derived from an EMBL/GenBank/DDBJ whole genome shotgun (WGS) entry which is preliminary data.</text>
</comment>
<evidence type="ECO:0000256" key="1">
    <source>
        <dbReference type="ARBA" id="ARBA00011046"/>
    </source>
</evidence>
<evidence type="ECO:0000256" key="4">
    <source>
        <dbReference type="ARBA" id="ARBA00023163"/>
    </source>
</evidence>
<dbReference type="Gene3D" id="1.10.4040.10">
    <property type="entry name" value="Penicillinase repressor domain"/>
    <property type="match status" value="1"/>
</dbReference>
<keyword evidence="3" id="KW-0238">DNA-binding</keyword>
<keyword evidence="2" id="KW-0805">Transcription regulation</keyword>
<dbReference type="EMBL" id="JMCC02000126">
    <property type="protein sequence ID" value="KIG12539.1"/>
    <property type="molecule type" value="Genomic_DNA"/>
</dbReference>
<protein>
    <submittedName>
        <fullName evidence="5">Transcriptional repressor, BlaI/MecI family protein</fullName>
    </submittedName>
</protein>
<name>A0A0C1Z4E0_9BACT</name>
<dbReference type="SUPFAM" id="SSF46785">
    <property type="entry name" value="Winged helix' DNA-binding domain"/>
    <property type="match status" value="1"/>
</dbReference>
<comment type="similarity">
    <text evidence="1">Belongs to the BlaI transcriptional regulatory family.</text>
</comment>
<evidence type="ECO:0000313" key="6">
    <source>
        <dbReference type="Proteomes" id="UP000031599"/>
    </source>
</evidence>
<organism evidence="5 6">
    <name type="scientific">Enhygromyxa salina</name>
    <dbReference type="NCBI Taxonomy" id="215803"/>
    <lineage>
        <taxon>Bacteria</taxon>
        <taxon>Pseudomonadati</taxon>
        <taxon>Myxococcota</taxon>
        <taxon>Polyangia</taxon>
        <taxon>Nannocystales</taxon>
        <taxon>Nannocystaceae</taxon>
        <taxon>Enhygromyxa</taxon>
    </lineage>
</organism>
<proteinExistence type="inferred from homology"/>
<dbReference type="Proteomes" id="UP000031599">
    <property type="component" value="Unassembled WGS sequence"/>
</dbReference>
<dbReference type="GO" id="GO:0003677">
    <property type="term" value="F:DNA binding"/>
    <property type="evidence" value="ECO:0007669"/>
    <property type="project" value="UniProtKB-KW"/>
</dbReference>
<gene>
    <name evidence="5" type="ORF">DB30_01249</name>
</gene>
<dbReference type="RefSeq" id="WP_052557474.1">
    <property type="nucleotide sequence ID" value="NZ_JMCC02000126.1"/>
</dbReference>
<accession>A0A0C1Z4E0</accession>
<dbReference type="PIRSF" id="PIRSF019455">
    <property type="entry name" value="CopR_AtkY"/>
    <property type="match status" value="1"/>
</dbReference>
<dbReference type="InterPro" id="IPR036390">
    <property type="entry name" value="WH_DNA-bd_sf"/>
</dbReference>
<dbReference type="InterPro" id="IPR036388">
    <property type="entry name" value="WH-like_DNA-bd_sf"/>
</dbReference>
<dbReference type="Pfam" id="PF03965">
    <property type="entry name" value="Penicillinase_R"/>
    <property type="match status" value="1"/>
</dbReference>
<evidence type="ECO:0000256" key="2">
    <source>
        <dbReference type="ARBA" id="ARBA00023015"/>
    </source>
</evidence>
<keyword evidence="4" id="KW-0804">Transcription</keyword>
<evidence type="ECO:0000313" key="5">
    <source>
        <dbReference type="EMBL" id="KIG12539.1"/>
    </source>
</evidence>
<dbReference type="GO" id="GO:0045892">
    <property type="term" value="P:negative regulation of DNA-templated transcription"/>
    <property type="evidence" value="ECO:0007669"/>
    <property type="project" value="InterPro"/>
</dbReference>
<dbReference type="AlphaFoldDB" id="A0A0C1Z4E0"/>
<dbReference type="Gene3D" id="1.10.10.10">
    <property type="entry name" value="Winged helix-like DNA-binding domain superfamily/Winged helix DNA-binding domain"/>
    <property type="match status" value="1"/>
</dbReference>
<evidence type="ECO:0000256" key="3">
    <source>
        <dbReference type="ARBA" id="ARBA00023125"/>
    </source>
</evidence>
<reference evidence="5 6" key="1">
    <citation type="submission" date="2014-12" db="EMBL/GenBank/DDBJ databases">
        <title>Genome assembly of Enhygromyxa salina DSM 15201.</title>
        <authorList>
            <person name="Sharma G."/>
            <person name="Subramanian S."/>
        </authorList>
    </citation>
    <scope>NUCLEOTIDE SEQUENCE [LARGE SCALE GENOMIC DNA]</scope>
    <source>
        <strain evidence="5 6">DSM 15201</strain>
    </source>
</reference>